<dbReference type="Proteomes" id="UP000317624">
    <property type="component" value="Unassembled WGS sequence"/>
</dbReference>
<dbReference type="InterPro" id="IPR011701">
    <property type="entry name" value="MFS"/>
</dbReference>
<dbReference type="Pfam" id="PF07690">
    <property type="entry name" value="MFS_1"/>
    <property type="match status" value="1"/>
</dbReference>
<proteinExistence type="predicted"/>
<feature type="transmembrane region" description="Helical" evidence="4">
    <location>
        <begin position="145"/>
        <end position="162"/>
    </location>
</feature>
<dbReference type="PANTHER" id="PTHR23539:SF1">
    <property type="entry name" value="MAJOR FACILITATOR SUPERFAMILY (MFS) PROFILE DOMAIN-CONTAINING PROTEIN"/>
    <property type="match status" value="1"/>
</dbReference>
<keyword evidence="3 4" id="KW-0472">Membrane</keyword>
<organism evidence="6 7">
    <name type="scientific">Hymenobacter setariae</name>
    <dbReference type="NCBI Taxonomy" id="2594794"/>
    <lineage>
        <taxon>Bacteria</taxon>
        <taxon>Pseudomonadati</taxon>
        <taxon>Bacteroidota</taxon>
        <taxon>Cytophagia</taxon>
        <taxon>Cytophagales</taxon>
        <taxon>Hymenobacteraceae</taxon>
        <taxon>Hymenobacter</taxon>
    </lineage>
</organism>
<keyword evidence="1 4" id="KW-0812">Transmembrane</keyword>
<evidence type="ECO:0000313" key="7">
    <source>
        <dbReference type="Proteomes" id="UP000317624"/>
    </source>
</evidence>
<name>A0A558C1S6_9BACT</name>
<dbReference type="AlphaFoldDB" id="A0A558C1S6"/>
<feature type="transmembrane region" description="Helical" evidence="4">
    <location>
        <begin position="286"/>
        <end position="304"/>
    </location>
</feature>
<feature type="transmembrane region" description="Helical" evidence="4">
    <location>
        <begin position="344"/>
        <end position="367"/>
    </location>
</feature>
<gene>
    <name evidence="6" type="ORF">FNT36_01370</name>
</gene>
<dbReference type="GO" id="GO:0022857">
    <property type="term" value="F:transmembrane transporter activity"/>
    <property type="evidence" value="ECO:0007669"/>
    <property type="project" value="InterPro"/>
</dbReference>
<feature type="transmembrane region" description="Helical" evidence="4">
    <location>
        <begin position="115"/>
        <end position="133"/>
    </location>
</feature>
<feature type="transmembrane region" description="Helical" evidence="4">
    <location>
        <begin position="254"/>
        <end position="274"/>
    </location>
</feature>
<dbReference type="InterPro" id="IPR036259">
    <property type="entry name" value="MFS_trans_sf"/>
</dbReference>
<feature type="transmembrane region" description="Helical" evidence="4">
    <location>
        <begin position="168"/>
        <end position="186"/>
    </location>
</feature>
<reference evidence="6 7" key="1">
    <citation type="submission" date="2019-07" db="EMBL/GenBank/DDBJ databases">
        <title>Hymenobacter sp. straun FUR1 Genome sequencing and assembly.</title>
        <authorList>
            <person name="Chhetri G."/>
        </authorList>
    </citation>
    <scope>NUCLEOTIDE SEQUENCE [LARGE SCALE GENOMIC DNA]</scope>
    <source>
        <strain evidence="6 7">Fur1</strain>
    </source>
</reference>
<evidence type="ECO:0000256" key="3">
    <source>
        <dbReference type="ARBA" id="ARBA00023136"/>
    </source>
</evidence>
<dbReference type="SUPFAM" id="SSF103473">
    <property type="entry name" value="MFS general substrate transporter"/>
    <property type="match status" value="1"/>
</dbReference>
<comment type="caution">
    <text evidence="6">The sequence shown here is derived from an EMBL/GenBank/DDBJ whole genome shotgun (WGS) entry which is preliminary data.</text>
</comment>
<protein>
    <submittedName>
        <fullName evidence="6">MFS transporter</fullName>
    </submittedName>
</protein>
<dbReference type="InterPro" id="IPR020846">
    <property type="entry name" value="MFS_dom"/>
</dbReference>
<feature type="transmembrane region" description="Helical" evidence="4">
    <location>
        <begin position="310"/>
        <end position="332"/>
    </location>
</feature>
<evidence type="ECO:0000256" key="1">
    <source>
        <dbReference type="ARBA" id="ARBA00022692"/>
    </source>
</evidence>
<dbReference type="PANTHER" id="PTHR23539">
    <property type="entry name" value="MFS TRANSPORTER"/>
    <property type="match status" value="1"/>
</dbReference>
<feature type="transmembrane region" description="Helical" evidence="4">
    <location>
        <begin position="220"/>
        <end position="242"/>
    </location>
</feature>
<feature type="transmembrane region" description="Helical" evidence="4">
    <location>
        <begin position="77"/>
        <end position="95"/>
    </location>
</feature>
<keyword evidence="7" id="KW-1185">Reference proteome</keyword>
<keyword evidence="2 4" id="KW-1133">Transmembrane helix</keyword>
<dbReference type="PROSITE" id="PS50850">
    <property type="entry name" value="MFS"/>
    <property type="match status" value="1"/>
</dbReference>
<evidence type="ECO:0000256" key="4">
    <source>
        <dbReference type="SAM" id="Phobius"/>
    </source>
</evidence>
<evidence type="ECO:0000313" key="6">
    <source>
        <dbReference type="EMBL" id="TVT42771.1"/>
    </source>
</evidence>
<dbReference type="Gene3D" id="1.20.1250.20">
    <property type="entry name" value="MFS general substrate transporter like domains"/>
    <property type="match status" value="2"/>
</dbReference>
<dbReference type="OrthoDB" id="9812574at2"/>
<dbReference type="EMBL" id="VMRJ01000001">
    <property type="protein sequence ID" value="TVT42771.1"/>
    <property type="molecule type" value="Genomic_DNA"/>
</dbReference>
<feature type="transmembrane region" description="Helical" evidence="4">
    <location>
        <begin position="373"/>
        <end position="394"/>
    </location>
</feature>
<evidence type="ECO:0000259" key="5">
    <source>
        <dbReference type="PROSITE" id="PS50850"/>
    </source>
</evidence>
<accession>A0A558C1S6</accession>
<feature type="domain" description="Major facilitator superfamily (MFS) profile" evidence="5">
    <location>
        <begin position="1"/>
        <end position="399"/>
    </location>
</feature>
<evidence type="ECO:0000256" key="2">
    <source>
        <dbReference type="ARBA" id="ARBA00022989"/>
    </source>
</evidence>
<sequence>MATMEAKTRSLKGLDWVSLLMSDVKDGVGVYLSVYLLTVRHWSADEIGIVIAAPSIIGLLVQAPAGALIDRTRHKRLLLIVASLIIAVCCLAVVVNSSFYPVLFSQLGVGFTQSVYAPCVAAITLGIVGQAALSQRVGRNESFNHLGNMLAAIIAGLIGRYISYEGIFYFAIVQCLLLVVAVLVVREQDIDHDLARGATAETGQPASVAGVKELLSNRNILVFTIAIALFHFANAPMLPLLGQKLGLADQKNSSLYLSGAIIVAQGVMVFVAKYAGKASENGRKKVLLAAFVLLPVRALLFAFVDNPIALTAIQLLDGIGAGLLGVVTLLMIADLSNGTGRFNLLQGVVYSAIGLMAALSSIGAGYVVKNFGYMVGFCVLAGMGGLATVFYWLLVPETKDIELAAPAGPEVALEAQGA</sequence>